<protein>
    <submittedName>
        <fullName evidence="1">Uncharacterized protein</fullName>
    </submittedName>
</protein>
<dbReference type="AlphaFoldDB" id="A0A437S8H7"/>
<evidence type="ECO:0000313" key="2">
    <source>
        <dbReference type="Proteomes" id="UP000288812"/>
    </source>
</evidence>
<dbReference type="PROSITE" id="PS51257">
    <property type="entry name" value="PROKAR_LIPOPROTEIN"/>
    <property type="match status" value="1"/>
</dbReference>
<dbReference type="Proteomes" id="UP000288812">
    <property type="component" value="Unassembled WGS sequence"/>
</dbReference>
<organism evidence="1 2">
    <name type="scientific">Anaerosphaera multitolerans</name>
    <dbReference type="NCBI Taxonomy" id="2487351"/>
    <lineage>
        <taxon>Bacteria</taxon>
        <taxon>Bacillati</taxon>
        <taxon>Bacillota</taxon>
        <taxon>Tissierellia</taxon>
        <taxon>Tissierellales</taxon>
        <taxon>Peptoniphilaceae</taxon>
        <taxon>Anaerosphaera</taxon>
    </lineage>
</organism>
<sequence>MKKIIFDMNPLGSFSLSCKAYIEYFKRKSNKNIYVYTRCSDGTYLRVDDLSNERELKNRILTFVDLGRRVSEIPFDDNIRVNPIDEDYEEDEILKVVIEKLGDDASWKNSNLKVVEVE</sequence>
<dbReference type="EMBL" id="RLIH01000003">
    <property type="protein sequence ID" value="RVU55241.1"/>
    <property type="molecule type" value="Genomic_DNA"/>
</dbReference>
<proteinExistence type="predicted"/>
<gene>
    <name evidence="1" type="ORF">EF514_02930</name>
</gene>
<keyword evidence="2" id="KW-1185">Reference proteome</keyword>
<dbReference type="RefSeq" id="WP_127723663.1">
    <property type="nucleotide sequence ID" value="NZ_RLIH01000003.1"/>
</dbReference>
<evidence type="ECO:0000313" key="1">
    <source>
        <dbReference type="EMBL" id="RVU55241.1"/>
    </source>
</evidence>
<dbReference type="OrthoDB" id="1697218at2"/>
<accession>A0A437S8H7</accession>
<name>A0A437S8H7_9FIRM</name>
<comment type="caution">
    <text evidence="1">The sequence shown here is derived from an EMBL/GenBank/DDBJ whole genome shotgun (WGS) entry which is preliminary data.</text>
</comment>
<reference evidence="1 2" key="1">
    <citation type="submission" date="2018-11" db="EMBL/GenBank/DDBJ databases">
        <title>Genome sequencing and assembly of Anaerosphaera sp. nov., GS7-6-2.</title>
        <authorList>
            <person name="Rettenmaier R."/>
            <person name="Liebl W."/>
            <person name="Zverlov V."/>
        </authorList>
    </citation>
    <scope>NUCLEOTIDE SEQUENCE [LARGE SCALE GENOMIC DNA]</scope>
    <source>
        <strain evidence="1 2">GS7-6-2</strain>
    </source>
</reference>